<gene>
    <name evidence="8" type="ORF">cpu_06930</name>
</gene>
<comment type="similarity">
    <text evidence="2">Belongs to the NrfD family.</text>
</comment>
<feature type="transmembrane region" description="Helical" evidence="7">
    <location>
        <begin position="6"/>
        <end position="26"/>
    </location>
</feature>
<dbReference type="STRING" id="870242.cpu_06930"/>
<keyword evidence="4 7" id="KW-0812">Transmembrane</keyword>
<dbReference type="PANTHER" id="PTHR34856:SF2">
    <property type="entry name" value="PROTEIN NRFD"/>
    <property type="match status" value="1"/>
</dbReference>
<dbReference type="EMBL" id="BDJK01000009">
    <property type="protein sequence ID" value="GAV22183.1"/>
    <property type="molecule type" value="Genomic_DNA"/>
</dbReference>
<evidence type="ECO:0000256" key="6">
    <source>
        <dbReference type="ARBA" id="ARBA00023136"/>
    </source>
</evidence>
<keyword evidence="5 7" id="KW-1133">Transmembrane helix</keyword>
<evidence type="ECO:0000256" key="7">
    <source>
        <dbReference type="SAM" id="Phobius"/>
    </source>
</evidence>
<dbReference type="PANTHER" id="PTHR34856">
    <property type="entry name" value="PROTEIN NRFD"/>
    <property type="match status" value="1"/>
</dbReference>
<dbReference type="Pfam" id="PF03916">
    <property type="entry name" value="NrfD"/>
    <property type="match status" value="1"/>
</dbReference>
<evidence type="ECO:0000256" key="2">
    <source>
        <dbReference type="ARBA" id="ARBA00008929"/>
    </source>
</evidence>
<feature type="transmembrane region" description="Helical" evidence="7">
    <location>
        <begin position="85"/>
        <end position="105"/>
    </location>
</feature>
<comment type="caution">
    <text evidence="8">The sequence shown here is derived from an EMBL/GenBank/DDBJ whole genome shotgun (WGS) entry which is preliminary data.</text>
</comment>
<comment type="subcellular location">
    <subcellularLocation>
        <location evidence="1">Cell membrane</location>
        <topology evidence="1">Multi-pass membrane protein</topology>
    </subcellularLocation>
</comment>
<dbReference type="OrthoDB" id="9778963at2"/>
<feature type="transmembrane region" description="Helical" evidence="7">
    <location>
        <begin position="117"/>
        <end position="137"/>
    </location>
</feature>
<evidence type="ECO:0000256" key="1">
    <source>
        <dbReference type="ARBA" id="ARBA00004651"/>
    </source>
</evidence>
<reference evidence="9" key="1">
    <citation type="submission" date="2016-12" db="EMBL/GenBank/DDBJ databases">
        <title>Draft Genome Sequences od Carboxydothermus pertinax and islandicus, Hydrogenogenic Carboxydotrophic Bacteria.</title>
        <authorList>
            <person name="Fukuyama Y."/>
            <person name="Ohmae K."/>
            <person name="Yoneda Y."/>
            <person name="Yoshida T."/>
            <person name="Sako Y."/>
        </authorList>
    </citation>
    <scope>NUCLEOTIDE SEQUENCE [LARGE SCALE GENOMIC DNA]</scope>
    <source>
        <strain evidence="9">Ug1</strain>
    </source>
</reference>
<evidence type="ECO:0000313" key="9">
    <source>
        <dbReference type="Proteomes" id="UP000187485"/>
    </source>
</evidence>
<evidence type="ECO:0000256" key="5">
    <source>
        <dbReference type="ARBA" id="ARBA00022989"/>
    </source>
</evidence>
<sequence length="285" mass="30468">MAWGIIIAIYLFLAGAGAGAFLIAVMTERSGVNKDNEALIKAGTILAAPLVAIGTLFLVLDLTWVEAGKFEPWRIFELYTHFTSMITWGTWILTLFMPVAFVYGWMKLKNPYYTNTVLRCAGAVLAFATSVYTGVLLGVVKAVPFWNNAVIPVLFVVSALVTGMATAILGSFAFGGKTLPDFFKPLHTALAVIELLLLFFLLMVAVNGPEAAKQSADMIISGKYSLYFWGMLVLLGIILPGVIGAVSSPKAGKGVKALDALLVLLGGFTLRALILLAAVPVTLMN</sequence>
<keyword evidence="3" id="KW-1003">Cell membrane</keyword>
<feature type="transmembrane region" description="Helical" evidence="7">
    <location>
        <begin position="149"/>
        <end position="174"/>
    </location>
</feature>
<feature type="transmembrane region" description="Helical" evidence="7">
    <location>
        <begin position="226"/>
        <end position="246"/>
    </location>
</feature>
<dbReference type="AlphaFoldDB" id="A0A1L8CTE4"/>
<evidence type="ECO:0000313" key="8">
    <source>
        <dbReference type="EMBL" id="GAV22183.1"/>
    </source>
</evidence>
<dbReference type="InterPro" id="IPR052049">
    <property type="entry name" value="Electron_transfer_protein"/>
</dbReference>
<dbReference type="Proteomes" id="UP000187485">
    <property type="component" value="Unassembled WGS sequence"/>
</dbReference>
<dbReference type="GO" id="GO:0005886">
    <property type="term" value="C:plasma membrane"/>
    <property type="evidence" value="ECO:0007669"/>
    <property type="project" value="UniProtKB-SubCell"/>
</dbReference>
<organism evidence="8 9">
    <name type="scientific">Carboxydothermus pertinax</name>
    <dbReference type="NCBI Taxonomy" id="870242"/>
    <lineage>
        <taxon>Bacteria</taxon>
        <taxon>Bacillati</taxon>
        <taxon>Bacillota</taxon>
        <taxon>Clostridia</taxon>
        <taxon>Thermoanaerobacterales</taxon>
        <taxon>Thermoanaerobacteraceae</taxon>
        <taxon>Carboxydothermus</taxon>
    </lineage>
</organism>
<keyword evidence="6 7" id="KW-0472">Membrane</keyword>
<dbReference type="InterPro" id="IPR005614">
    <property type="entry name" value="NrfD-like"/>
</dbReference>
<accession>A0A1L8CTE4</accession>
<evidence type="ECO:0000256" key="3">
    <source>
        <dbReference type="ARBA" id="ARBA00022475"/>
    </source>
</evidence>
<dbReference type="RefSeq" id="WP_075858673.1">
    <property type="nucleotide sequence ID" value="NZ_BDJK01000009.1"/>
</dbReference>
<protein>
    <submittedName>
        <fullName evidence="8">Molybdopterin oxidoreductase membrane subunit</fullName>
    </submittedName>
</protein>
<name>A0A1L8CTE4_9THEO</name>
<feature type="transmembrane region" description="Helical" evidence="7">
    <location>
        <begin position="258"/>
        <end position="279"/>
    </location>
</feature>
<proteinExistence type="inferred from homology"/>
<keyword evidence="9" id="KW-1185">Reference proteome</keyword>
<feature type="transmembrane region" description="Helical" evidence="7">
    <location>
        <begin position="186"/>
        <end position="206"/>
    </location>
</feature>
<feature type="transmembrane region" description="Helical" evidence="7">
    <location>
        <begin position="38"/>
        <end position="65"/>
    </location>
</feature>
<evidence type="ECO:0000256" key="4">
    <source>
        <dbReference type="ARBA" id="ARBA00022692"/>
    </source>
</evidence>
<dbReference type="Gene3D" id="1.20.1630.10">
    <property type="entry name" value="Formate dehydrogenase/DMSO reductase domain"/>
    <property type="match status" value="1"/>
</dbReference>